<accession>A0ABQ4K568</accession>
<dbReference type="RefSeq" id="WP_018706124.1">
    <property type="nucleotide sequence ID" value="NZ_BOQT01000006.1"/>
</dbReference>
<organism evidence="2 3">
    <name type="scientific">Siminovitchia fordii</name>
    <dbReference type="NCBI Taxonomy" id="254759"/>
    <lineage>
        <taxon>Bacteria</taxon>
        <taxon>Bacillati</taxon>
        <taxon>Bacillota</taxon>
        <taxon>Bacilli</taxon>
        <taxon>Bacillales</taxon>
        <taxon>Bacillaceae</taxon>
        <taxon>Siminovitchia</taxon>
    </lineage>
</organism>
<gene>
    <name evidence="2" type="ORF">J1TS3_20060</name>
</gene>
<dbReference type="EMBL" id="BOQT01000006">
    <property type="protein sequence ID" value="GIN20872.1"/>
    <property type="molecule type" value="Genomic_DNA"/>
</dbReference>
<keyword evidence="3" id="KW-1185">Reference proteome</keyword>
<feature type="compositionally biased region" description="Basic and acidic residues" evidence="1">
    <location>
        <begin position="1"/>
        <end position="20"/>
    </location>
</feature>
<name>A0ABQ4K568_9BACI</name>
<feature type="compositionally biased region" description="Polar residues" evidence="1">
    <location>
        <begin position="24"/>
        <end position="40"/>
    </location>
</feature>
<evidence type="ECO:0000313" key="3">
    <source>
        <dbReference type="Proteomes" id="UP000680279"/>
    </source>
</evidence>
<comment type="caution">
    <text evidence="2">The sequence shown here is derived from an EMBL/GenBank/DDBJ whole genome shotgun (WGS) entry which is preliminary data.</text>
</comment>
<proteinExistence type="predicted"/>
<protein>
    <submittedName>
        <fullName evidence="2">Uncharacterized protein</fullName>
    </submittedName>
</protein>
<feature type="region of interest" description="Disordered" evidence="1">
    <location>
        <begin position="1"/>
        <end position="59"/>
    </location>
</feature>
<reference evidence="2 3" key="1">
    <citation type="submission" date="2021-03" db="EMBL/GenBank/DDBJ databases">
        <title>Antimicrobial resistance genes in bacteria isolated from Japanese honey, and their potential for conferring macrolide and lincosamide resistance in the American foulbrood pathogen Paenibacillus larvae.</title>
        <authorList>
            <person name="Okamoto M."/>
            <person name="Kumagai M."/>
            <person name="Kanamori H."/>
            <person name="Takamatsu D."/>
        </authorList>
    </citation>
    <scope>NUCLEOTIDE SEQUENCE [LARGE SCALE GENOMIC DNA]</scope>
    <source>
        <strain evidence="2 3">J1TS3</strain>
    </source>
</reference>
<dbReference type="Proteomes" id="UP000680279">
    <property type="component" value="Unassembled WGS sequence"/>
</dbReference>
<sequence length="74" mass="8489">MPRKTEDVHSNATPHRDGKYESVINDSTGIQSPQMGVFTNNEKRKQNPFQLSNPPKKDMEDFEQLMRGDALDKL</sequence>
<evidence type="ECO:0000313" key="2">
    <source>
        <dbReference type="EMBL" id="GIN20872.1"/>
    </source>
</evidence>
<evidence type="ECO:0000256" key="1">
    <source>
        <dbReference type="SAM" id="MobiDB-lite"/>
    </source>
</evidence>